<accession>A0A2A9DU77</accession>
<comment type="similarity">
    <text evidence="1">Belongs to the 3-oxoacid CoA-transferase subunit B family.</text>
</comment>
<dbReference type="SUPFAM" id="SSF100950">
    <property type="entry name" value="NagB/RpiA/CoA transferase-like"/>
    <property type="match status" value="1"/>
</dbReference>
<comment type="caution">
    <text evidence="2">The sequence shown here is derived from an EMBL/GenBank/DDBJ whole genome shotgun (WGS) entry which is preliminary data.</text>
</comment>
<evidence type="ECO:0000313" key="2">
    <source>
        <dbReference type="EMBL" id="PFG29916.1"/>
    </source>
</evidence>
<dbReference type="InterPro" id="IPR037171">
    <property type="entry name" value="NagB/RpiA_transferase-like"/>
</dbReference>
<proteinExistence type="inferred from homology"/>
<dbReference type="AlphaFoldDB" id="A0A2A9DU77"/>
<dbReference type="GO" id="GO:0008410">
    <property type="term" value="F:CoA-transferase activity"/>
    <property type="evidence" value="ECO:0007669"/>
    <property type="project" value="InterPro"/>
</dbReference>
<dbReference type="SMART" id="SM00882">
    <property type="entry name" value="CoA_trans"/>
    <property type="match status" value="1"/>
</dbReference>
<keyword evidence="3" id="KW-1185">Reference proteome</keyword>
<dbReference type="EMBL" id="PDJE01000001">
    <property type="protein sequence ID" value="PFG29916.1"/>
    <property type="molecule type" value="Genomic_DNA"/>
</dbReference>
<dbReference type="RefSeq" id="WP_143741370.1">
    <property type="nucleotide sequence ID" value="NZ_PDJE01000001.1"/>
</dbReference>
<dbReference type="InterPro" id="IPR004165">
    <property type="entry name" value="CoA_trans_fam_I"/>
</dbReference>
<reference evidence="2 3" key="1">
    <citation type="submission" date="2017-10" db="EMBL/GenBank/DDBJ databases">
        <title>Sequencing the genomes of 1000 actinobacteria strains.</title>
        <authorList>
            <person name="Klenk H.-P."/>
        </authorList>
    </citation>
    <scope>NUCLEOTIDE SEQUENCE [LARGE SCALE GENOMIC DNA]</scope>
    <source>
        <strain evidence="2 3">DSM 21798</strain>
    </source>
</reference>
<name>A0A2A9DU77_9MICO</name>
<dbReference type="Proteomes" id="UP000221369">
    <property type="component" value="Unassembled WGS sequence"/>
</dbReference>
<evidence type="ECO:0000256" key="1">
    <source>
        <dbReference type="ARBA" id="ARBA00007047"/>
    </source>
</evidence>
<dbReference type="PANTHER" id="PTHR43293">
    <property type="entry name" value="ACETATE COA-TRANSFERASE YDIF"/>
    <property type="match status" value="1"/>
</dbReference>
<protein>
    <submittedName>
        <fullName evidence="2">Glutaconate CoA-transferase subunit B</fullName>
    </submittedName>
</protein>
<dbReference type="Pfam" id="PF01144">
    <property type="entry name" value="CoA_trans"/>
    <property type="match status" value="1"/>
</dbReference>
<keyword evidence="2" id="KW-0808">Transferase</keyword>
<dbReference type="Gene3D" id="3.40.1080.10">
    <property type="entry name" value="Glutaconate Coenzyme A-transferase"/>
    <property type="match status" value="1"/>
</dbReference>
<gene>
    <name evidence="2" type="ORF">ATJ78_0835</name>
</gene>
<sequence length="267" mass="28858">MTDITPTRNELMAVAISAALRDDDVVFVGVGTSGRAFTLAVGIPLVAARLAQLDHAPGLDIYWGNLLSPDLTDVPAHLTQDAITRWRGAYAPADVGQKVDMLVRGEFDVSFESAAQVDRHGNLNITRIGTPERPKVRLVGCLAQPEHLAFVRRPIIVTDLSSRVFVDHVDHITSFGYGNGTRSRESLGYAGGGPSLVVTDHGVFDFTADGRMRLRSLHSGVTLEDVRSRMSFDPETAEDLSETSAPAVSTLRAIREEIDPSGALLRT</sequence>
<dbReference type="PANTHER" id="PTHR43293:SF3">
    <property type="entry name" value="CHOLESTEROL RING-CLEAVING HYDROLASE IPDB SUBUNIT"/>
    <property type="match status" value="1"/>
</dbReference>
<organism evidence="2 3">
    <name type="scientific">Paramicrobacterium agarici</name>
    <dbReference type="NCBI Taxonomy" id="630514"/>
    <lineage>
        <taxon>Bacteria</taxon>
        <taxon>Bacillati</taxon>
        <taxon>Actinomycetota</taxon>
        <taxon>Actinomycetes</taxon>
        <taxon>Micrococcales</taxon>
        <taxon>Microbacteriaceae</taxon>
        <taxon>Paramicrobacterium</taxon>
    </lineage>
</organism>
<evidence type="ECO:0000313" key="3">
    <source>
        <dbReference type="Proteomes" id="UP000221369"/>
    </source>
</evidence>